<dbReference type="Proteomes" id="UP001501170">
    <property type="component" value="Unassembled WGS sequence"/>
</dbReference>
<comment type="caution">
    <text evidence="3">The sequence shown here is derived from an EMBL/GenBank/DDBJ whole genome shotgun (WGS) entry which is preliminary data.</text>
</comment>
<evidence type="ECO:0000313" key="4">
    <source>
        <dbReference type="Proteomes" id="UP001501170"/>
    </source>
</evidence>
<organism evidence="3 4">
    <name type="scientific">Gordonia cholesterolivorans</name>
    <dbReference type="NCBI Taxonomy" id="559625"/>
    <lineage>
        <taxon>Bacteria</taxon>
        <taxon>Bacillati</taxon>
        <taxon>Actinomycetota</taxon>
        <taxon>Actinomycetes</taxon>
        <taxon>Mycobacteriales</taxon>
        <taxon>Gordoniaceae</taxon>
        <taxon>Gordonia</taxon>
    </lineage>
</organism>
<dbReference type="InterPro" id="IPR013655">
    <property type="entry name" value="PAS_fold_3"/>
</dbReference>
<dbReference type="EMBL" id="BAAARB010000005">
    <property type="protein sequence ID" value="GAA2375683.1"/>
    <property type="molecule type" value="Genomic_DNA"/>
</dbReference>
<evidence type="ECO:0000313" key="3">
    <source>
        <dbReference type="EMBL" id="GAA2375683.1"/>
    </source>
</evidence>
<sequence length="234" mass="26508">MQGHDGVADPVDPRLAVDQTFQFGRFWYYRDDDRWEWSDQLARLHGYESAESVVPTSDLLLRHKHPDDKDRVADLIDRVRRAGEPFSSQHHIIDTRGAVIPVIVIADVLQHPDGRRQGTFGFYVAASHSGTAAGGSAVVPSGRAHMDIDEMVRRRSTIERVKGALMLVYRLDAQQAFDLLVWRSQESNTKLYSLAAAIESRFVDVDMPSRARTSLDRVVLSAHEHVRRDRSEHA</sequence>
<dbReference type="Gene3D" id="1.10.10.10">
    <property type="entry name" value="Winged helix-like DNA-binding domain superfamily/Winged helix DNA-binding domain"/>
    <property type="match status" value="1"/>
</dbReference>
<dbReference type="PROSITE" id="PS50112">
    <property type="entry name" value="PAS"/>
    <property type="match status" value="1"/>
</dbReference>
<dbReference type="SMART" id="SM01012">
    <property type="entry name" value="ANTAR"/>
    <property type="match status" value="1"/>
</dbReference>
<dbReference type="Pfam" id="PF08447">
    <property type="entry name" value="PAS_3"/>
    <property type="match status" value="1"/>
</dbReference>
<keyword evidence="4" id="KW-1185">Reference proteome</keyword>
<dbReference type="PROSITE" id="PS50921">
    <property type="entry name" value="ANTAR"/>
    <property type="match status" value="1"/>
</dbReference>
<reference evidence="4" key="1">
    <citation type="journal article" date="2019" name="Int. J. Syst. Evol. Microbiol.">
        <title>The Global Catalogue of Microorganisms (GCM) 10K type strain sequencing project: providing services to taxonomists for standard genome sequencing and annotation.</title>
        <authorList>
            <consortium name="The Broad Institute Genomics Platform"/>
            <consortium name="The Broad Institute Genome Sequencing Center for Infectious Disease"/>
            <person name="Wu L."/>
            <person name="Ma J."/>
        </authorList>
    </citation>
    <scope>NUCLEOTIDE SEQUENCE [LARGE SCALE GENOMIC DNA]</scope>
    <source>
        <strain evidence="4">JCM 16227</strain>
    </source>
</reference>
<feature type="domain" description="PAS" evidence="1">
    <location>
        <begin position="37"/>
        <end position="83"/>
    </location>
</feature>
<dbReference type="RefSeq" id="WP_062366614.1">
    <property type="nucleotide sequence ID" value="NZ_BAAARB010000005.1"/>
</dbReference>
<protein>
    <submittedName>
        <fullName evidence="3">PAS and ANTAR domain-containing protein</fullName>
    </submittedName>
</protein>
<accession>A0ABP5UDF8</accession>
<proteinExistence type="predicted"/>
<feature type="domain" description="ANTAR" evidence="2">
    <location>
        <begin position="138"/>
        <end position="199"/>
    </location>
</feature>
<dbReference type="Pfam" id="PF03861">
    <property type="entry name" value="ANTAR"/>
    <property type="match status" value="1"/>
</dbReference>
<gene>
    <name evidence="3" type="ORF">GCM10009855_13640</name>
</gene>
<dbReference type="Gene3D" id="3.30.450.20">
    <property type="entry name" value="PAS domain"/>
    <property type="match status" value="1"/>
</dbReference>
<evidence type="ECO:0000259" key="1">
    <source>
        <dbReference type="PROSITE" id="PS50112"/>
    </source>
</evidence>
<name>A0ABP5UDF8_9ACTN</name>
<dbReference type="InterPro" id="IPR036388">
    <property type="entry name" value="WH-like_DNA-bd_sf"/>
</dbReference>
<evidence type="ECO:0000259" key="2">
    <source>
        <dbReference type="PROSITE" id="PS50921"/>
    </source>
</evidence>
<dbReference type="InterPro" id="IPR035965">
    <property type="entry name" value="PAS-like_dom_sf"/>
</dbReference>
<dbReference type="InterPro" id="IPR000014">
    <property type="entry name" value="PAS"/>
</dbReference>
<dbReference type="SUPFAM" id="SSF55785">
    <property type="entry name" value="PYP-like sensor domain (PAS domain)"/>
    <property type="match status" value="1"/>
</dbReference>
<dbReference type="InterPro" id="IPR005561">
    <property type="entry name" value="ANTAR"/>
</dbReference>